<dbReference type="PANTHER" id="PTHR33630">
    <property type="entry name" value="CUTINASE RV1984C-RELATED-RELATED"/>
    <property type="match status" value="1"/>
</dbReference>
<feature type="compositionally biased region" description="Basic and acidic residues" evidence="5">
    <location>
        <begin position="348"/>
        <end position="358"/>
    </location>
</feature>
<evidence type="ECO:0000256" key="3">
    <source>
        <dbReference type="ARBA" id="ARBA00022801"/>
    </source>
</evidence>
<dbReference type="PANTHER" id="PTHR33630:SF9">
    <property type="entry name" value="CUTINASE 4"/>
    <property type="match status" value="1"/>
</dbReference>
<accession>A0ABR9ZLV6</accession>
<evidence type="ECO:0000256" key="6">
    <source>
        <dbReference type="SAM" id="SignalP"/>
    </source>
</evidence>
<keyword evidence="4" id="KW-1015">Disulfide bond</keyword>
<evidence type="ECO:0000256" key="2">
    <source>
        <dbReference type="ARBA" id="ARBA00022487"/>
    </source>
</evidence>
<feature type="compositionally biased region" description="Low complexity" evidence="5">
    <location>
        <begin position="29"/>
        <end position="57"/>
    </location>
</feature>
<feature type="signal peptide" evidence="6">
    <location>
        <begin position="1"/>
        <end position="29"/>
    </location>
</feature>
<protein>
    <submittedName>
        <fullName evidence="7">Cutinase family protein</fullName>
    </submittedName>
</protein>
<feature type="region of interest" description="Disordered" evidence="5">
    <location>
        <begin position="29"/>
        <end position="67"/>
    </location>
</feature>
<keyword evidence="3" id="KW-0378">Hydrolase</keyword>
<gene>
    <name evidence="7" type="ORF">IRY30_09860</name>
</gene>
<dbReference type="Proteomes" id="UP000635902">
    <property type="component" value="Unassembled WGS sequence"/>
</dbReference>
<dbReference type="SUPFAM" id="SSF53474">
    <property type="entry name" value="alpha/beta-Hydrolases"/>
    <property type="match status" value="1"/>
</dbReference>
<feature type="compositionally biased region" description="Polar residues" evidence="5">
    <location>
        <begin position="398"/>
        <end position="410"/>
    </location>
</feature>
<organism evidence="7 8">
    <name type="scientific">Corynebacterium suicordis DSM 45110</name>
    <dbReference type="NCBI Taxonomy" id="1121369"/>
    <lineage>
        <taxon>Bacteria</taxon>
        <taxon>Bacillati</taxon>
        <taxon>Actinomycetota</taxon>
        <taxon>Actinomycetes</taxon>
        <taxon>Mycobacteriales</taxon>
        <taxon>Corynebacteriaceae</taxon>
        <taxon>Corynebacterium</taxon>
    </lineage>
</organism>
<keyword evidence="6" id="KW-0732">Signal</keyword>
<dbReference type="EMBL" id="JADKMY010000004">
    <property type="protein sequence ID" value="MBF4554374.1"/>
    <property type="molecule type" value="Genomic_DNA"/>
</dbReference>
<dbReference type="RefSeq" id="WP_194557282.1">
    <property type="nucleotide sequence ID" value="NZ_JADKMY010000004.1"/>
</dbReference>
<evidence type="ECO:0000313" key="7">
    <source>
        <dbReference type="EMBL" id="MBF4554374.1"/>
    </source>
</evidence>
<evidence type="ECO:0000256" key="4">
    <source>
        <dbReference type="ARBA" id="ARBA00023157"/>
    </source>
</evidence>
<feature type="region of interest" description="Disordered" evidence="5">
    <location>
        <begin position="347"/>
        <end position="417"/>
    </location>
</feature>
<feature type="chain" id="PRO_5046743082" evidence="6">
    <location>
        <begin position="30"/>
        <end position="610"/>
    </location>
</feature>
<comment type="similarity">
    <text evidence="1">Belongs to the cutinase family.</text>
</comment>
<evidence type="ECO:0000256" key="5">
    <source>
        <dbReference type="SAM" id="MobiDB-lite"/>
    </source>
</evidence>
<dbReference type="Gene3D" id="3.40.50.1820">
    <property type="entry name" value="alpha/beta hydrolase"/>
    <property type="match status" value="1"/>
</dbReference>
<dbReference type="InterPro" id="IPR000675">
    <property type="entry name" value="Cutinase/axe"/>
</dbReference>
<comment type="caution">
    <text evidence="7">The sequence shown here is derived from an EMBL/GenBank/DDBJ whole genome shotgun (WGS) entry which is preliminary data.</text>
</comment>
<evidence type="ECO:0000313" key="8">
    <source>
        <dbReference type="Proteomes" id="UP000635902"/>
    </source>
</evidence>
<sequence>MLRRTANWVVSTTTAVLLTVAGVAPVATAQSEETLTSTETSSPAEETEASATSAASESSEEVSPKDSDGKCVDLFALGVQGTGQSGLTTPRDIDGGFLGEVLGQVFASASSSEDVKSRFAREYIPYDSGWGGFAELGTMSYRDSVAGGIKELERRSHEILAECPSTKLVPIGYSQGADVTDHFFENVGNGSSSIPAESIAAGFNMGAPARREAQPIVEGGRVSVDFPADTPSIDALEEITAPVPDGAGLTATGDHVTSYGDLDGRVVSFCEHGDLVCDMPADAPAARALAKLATSVTMKGNPFRALDQLSDALIMSPLEATSTAVNEDVQGQTLDSVSFTPSKSISQRLEDAAARDPEEFSGSSTSSAATSSEEPAEIAEESEQPGLAASAPDKWSASARSQRSSETTAAAVTGSGLAKPQESLASAGQALGKLGLIGVNALVAVARKTFTPDTIAQVASVGLVNPAAALPVLGAKVAASATEVLAPVGVKGASAAFEVAQAEVDSNQGLIQMATDVNYWSHWQKHSSYNHIPVDASGDSAMEYIRKFLVAATEDAGREAQSAESASTTSSETATSSSATETTRETSTSTQVATTTSSRPSRASETTTAG</sequence>
<name>A0ABR9ZLV6_9CORY</name>
<reference evidence="7 8" key="1">
    <citation type="submission" date="2020-10" db="EMBL/GenBank/DDBJ databases">
        <title>Novel species in genus Corynebacterium.</title>
        <authorList>
            <person name="Zhang G."/>
        </authorList>
    </citation>
    <scope>NUCLEOTIDE SEQUENCE [LARGE SCALE GENOMIC DNA]</scope>
    <source>
        <strain evidence="7 8">DSM 45110</strain>
    </source>
</reference>
<dbReference type="SMART" id="SM01110">
    <property type="entry name" value="Cutinase"/>
    <property type="match status" value="1"/>
</dbReference>
<keyword evidence="8" id="KW-1185">Reference proteome</keyword>
<feature type="compositionally biased region" description="Low complexity" evidence="5">
    <location>
        <begin position="559"/>
        <end position="610"/>
    </location>
</feature>
<feature type="compositionally biased region" description="Low complexity" evidence="5">
    <location>
        <begin position="360"/>
        <end position="373"/>
    </location>
</feature>
<feature type="region of interest" description="Disordered" evidence="5">
    <location>
        <begin position="556"/>
        <end position="610"/>
    </location>
</feature>
<feature type="compositionally biased region" description="Acidic residues" evidence="5">
    <location>
        <begin position="374"/>
        <end position="383"/>
    </location>
</feature>
<keyword evidence="2" id="KW-0719">Serine esterase</keyword>
<dbReference type="InterPro" id="IPR029058">
    <property type="entry name" value="AB_hydrolase_fold"/>
</dbReference>
<dbReference type="Pfam" id="PF01083">
    <property type="entry name" value="Cutinase"/>
    <property type="match status" value="1"/>
</dbReference>
<proteinExistence type="inferred from homology"/>
<evidence type="ECO:0000256" key="1">
    <source>
        <dbReference type="ARBA" id="ARBA00007534"/>
    </source>
</evidence>